<dbReference type="EMBL" id="SRLO01002199">
    <property type="protein sequence ID" value="TNN33572.1"/>
    <property type="molecule type" value="Genomic_DNA"/>
</dbReference>
<evidence type="ECO:0000313" key="2">
    <source>
        <dbReference type="EMBL" id="TNN33572.1"/>
    </source>
</evidence>
<proteinExistence type="predicted"/>
<feature type="region of interest" description="Disordered" evidence="1">
    <location>
        <begin position="89"/>
        <end position="127"/>
    </location>
</feature>
<feature type="compositionally biased region" description="Basic and acidic residues" evidence="1">
    <location>
        <begin position="105"/>
        <end position="127"/>
    </location>
</feature>
<dbReference type="AlphaFoldDB" id="A0A4Z2EZB7"/>
<evidence type="ECO:0000256" key="1">
    <source>
        <dbReference type="SAM" id="MobiDB-lite"/>
    </source>
</evidence>
<name>A0A4Z2EZB7_9TELE</name>
<keyword evidence="3" id="KW-1185">Reference proteome</keyword>
<sequence>MTSNWSAPFYGASDGNVHQDGDWLLLKWRPIGQQRAPQSFAAEGLASRSLENTRTDRLTDDDRVVVGDEHLAVHVDELRHQPTLQLRVSPQAREGDVVHPMVVHWEGRGGEEERDRERKRREREEMR</sequence>
<accession>A0A4Z2EZB7</accession>
<evidence type="ECO:0000313" key="3">
    <source>
        <dbReference type="Proteomes" id="UP000314294"/>
    </source>
</evidence>
<gene>
    <name evidence="2" type="ORF">EYF80_056269</name>
</gene>
<reference evidence="2 3" key="1">
    <citation type="submission" date="2019-03" db="EMBL/GenBank/DDBJ databases">
        <title>First draft genome of Liparis tanakae, snailfish: a comprehensive survey of snailfish specific genes.</title>
        <authorList>
            <person name="Kim W."/>
            <person name="Song I."/>
            <person name="Jeong J.-H."/>
            <person name="Kim D."/>
            <person name="Kim S."/>
            <person name="Ryu S."/>
            <person name="Song J.Y."/>
            <person name="Lee S.K."/>
        </authorList>
    </citation>
    <scope>NUCLEOTIDE SEQUENCE [LARGE SCALE GENOMIC DNA]</scope>
    <source>
        <tissue evidence="2">Muscle</tissue>
    </source>
</reference>
<dbReference type="Proteomes" id="UP000314294">
    <property type="component" value="Unassembled WGS sequence"/>
</dbReference>
<organism evidence="2 3">
    <name type="scientific">Liparis tanakae</name>
    <name type="common">Tanaka's snailfish</name>
    <dbReference type="NCBI Taxonomy" id="230148"/>
    <lineage>
        <taxon>Eukaryota</taxon>
        <taxon>Metazoa</taxon>
        <taxon>Chordata</taxon>
        <taxon>Craniata</taxon>
        <taxon>Vertebrata</taxon>
        <taxon>Euteleostomi</taxon>
        <taxon>Actinopterygii</taxon>
        <taxon>Neopterygii</taxon>
        <taxon>Teleostei</taxon>
        <taxon>Neoteleostei</taxon>
        <taxon>Acanthomorphata</taxon>
        <taxon>Eupercaria</taxon>
        <taxon>Perciformes</taxon>
        <taxon>Cottioidei</taxon>
        <taxon>Cottales</taxon>
        <taxon>Liparidae</taxon>
        <taxon>Liparis</taxon>
    </lineage>
</organism>
<protein>
    <submittedName>
        <fullName evidence="2">Uncharacterized protein</fullName>
    </submittedName>
</protein>
<comment type="caution">
    <text evidence="2">The sequence shown here is derived from an EMBL/GenBank/DDBJ whole genome shotgun (WGS) entry which is preliminary data.</text>
</comment>